<dbReference type="EMBL" id="JAHHHD010000048">
    <property type="protein sequence ID" value="MBW4661883.1"/>
    <property type="molecule type" value="Genomic_DNA"/>
</dbReference>
<dbReference type="InterPro" id="IPR011059">
    <property type="entry name" value="Metal-dep_hydrolase_composite"/>
</dbReference>
<dbReference type="InterPro" id="IPR006680">
    <property type="entry name" value="Amidohydro-rel"/>
</dbReference>
<dbReference type="Proteomes" id="UP000757435">
    <property type="component" value="Unassembled WGS sequence"/>
</dbReference>
<dbReference type="PANTHER" id="PTHR43794">
    <property type="entry name" value="AMINOHYDROLASE SSNA-RELATED"/>
    <property type="match status" value="1"/>
</dbReference>
<dbReference type="AlphaFoldDB" id="A0A951URQ2"/>
<accession>A0A951URQ2</accession>
<dbReference type="SUPFAM" id="SSF51556">
    <property type="entry name" value="Metallo-dependent hydrolases"/>
    <property type="match status" value="1"/>
</dbReference>
<organism evidence="3 4">
    <name type="scientific">Drouetiella hepatica Uher 2000/2452</name>
    <dbReference type="NCBI Taxonomy" id="904376"/>
    <lineage>
        <taxon>Bacteria</taxon>
        <taxon>Bacillati</taxon>
        <taxon>Cyanobacteriota</taxon>
        <taxon>Cyanophyceae</taxon>
        <taxon>Oculatellales</taxon>
        <taxon>Oculatellaceae</taxon>
        <taxon>Drouetiella</taxon>
    </lineage>
</organism>
<feature type="domain" description="Amidohydrolase-related" evidence="2">
    <location>
        <begin position="60"/>
        <end position="436"/>
    </location>
</feature>
<comment type="caution">
    <text evidence="3">The sequence shown here is derived from an EMBL/GenBank/DDBJ whole genome shotgun (WGS) entry which is preliminary data.</text>
</comment>
<dbReference type="GO" id="GO:0016810">
    <property type="term" value="F:hydrolase activity, acting on carbon-nitrogen (but not peptide) bonds"/>
    <property type="evidence" value="ECO:0007669"/>
    <property type="project" value="InterPro"/>
</dbReference>
<dbReference type="Gene3D" id="2.30.40.10">
    <property type="entry name" value="Urease, subunit C, domain 1"/>
    <property type="match status" value="1"/>
</dbReference>
<evidence type="ECO:0000256" key="1">
    <source>
        <dbReference type="ARBA" id="ARBA00022801"/>
    </source>
</evidence>
<dbReference type="InterPro" id="IPR032466">
    <property type="entry name" value="Metal_Hydrolase"/>
</dbReference>
<dbReference type="InterPro" id="IPR050287">
    <property type="entry name" value="MTA/SAH_deaminase"/>
</dbReference>
<name>A0A951URQ2_9CYAN</name>
<keyword evidence="1" id="KW-0378">Hydrolase</keyword>
<dbReference type="PANTHER" id="PTHR43794:SF11">
    <property type="entry name" value="AMIDOHYDROLASE-RELATED DOMAIN-CONTAINING PROTEIN"/>
    <property type="match status" value="1"/>
</dbReference>
<sequence>MQPNTVVTKIVNGTIVAFDGHEHCLLENGVLVYTDDTITYVGKHYQGESDRTIDATGKLIIPGQISTHAHVGIQEGSRAILDNGKPEFSRAFFLNYLPTKLNSGSTYLGSIDSTASVRYGMASLIRHGVTTVINFAPGGVQAGLMMADLATEFGLRLYAAPIVTSGSYHFDNQGRLKQSWNEAAGLKALEGVVEFVEQLTPKQKQYVTPIVTVDEAFFITPELLQRARELASRLKLRLTLHAAEQLFEFHDAIRQQGKTPIGALADAGVLDTDVILAHCIYVSGHSATGYPFGQDLEILAQSGATIAHSPTVQARRGIALESFQRYLDVGVNVALATDSYPLDMIGEMRSAAQVGKVTDQRYNVARSQDIFNASNLAGARALGRSDLGRLSVGAKADIVLIDFDNLAIGPVYDPIRSLVHLASSEMVDTVIIDGRTLLENKQLLICSEQEILQSAKKFSQEYWSTAADRHWAGETVETQFPRSLKIWEETVNETQASA</sequence>
<proteinExistence type="predicted"/>
<evidence type="ECO:0000313" key="3">
    <source>
        <dbReference type="EMBL" id="MBW4661883.1"/>
    </source>
</evidence>
<dbReference type="Gene3D" id="3.20.20.140">
    <property type="entry name" value="Metal-dependent hydrolases"/>
    <property type="match status" value="1"/>
</dbReference>
<reference evidence="3" key="1">
    <citation type="submission" date="2021-05" db="EMBL/GenBank/DDBJ databases">
        <authorList>
            <person name="Pietrasiak N."/>
            <person name="Ward R."/>
            <person name="Stajich J.E."/>
            <person name="Kurbessoian T."/>
        </authorList>
    </citation>
    <scope>NUCLEOTIDE SEQUENCE</scope>
    <source>
        <strain evidence="3">UHER 2000/2452</strain>
    </source>
</reference>
<gene>
    <name evidence="3" type="ORF">KME15_24720</name>
</gene>
<evidence type="ECO:0000259" key="2">
    <source>
        <dbReference type="Pfam" id="PF01979"/>
    </source>
</evidence>
<evidence type="ECO:0000313" key="4">
    <source>
        <dbReference type="Proteomes" id="UP000757435"/>
    </source>
</evidence>
<dbReference type="SUPFAM" id="SSF51338">
    <property type="entry name" value="Composite domain of metallo-dependent hydrolases"/>
    <property type="match status" value="1"/>
</dbReference>
<protein>
    <submittedName>
        <fullName evidence="3">Amidohydrolase family protein</fullName>
    </submittedName>
</protein>
<reference evidence="3" key="2">
    <citation type="journal article" date="2022" name="Microbiol. Resour. Announc.">
        <title>Metagenome Sequencing to Explore Phylogenomics of Terrestrial Cyanobacteria.</title>
        <authorList>
            <person name="Ward R.D."/>
            <person name="Stajich J.E."/>
            <person name="Johansen J.R."/>
            <person name="Huntemann M."/>
            <person name="Clum A."/>
            <person name="Foster B."/>
            <person name="Foster B."/>
            <person name="Roux S."/>
            <person name="Palaniappan K."/>
            <person name="Varghese N."/>
            <person name="Mukherjee S."/>
            <person name="Reddy T.B.K."/>
            <person name="Daum C."/>
            <person name="Copeland A."/>
            <person name="Chen I.A."/>
            <person name="Ivanova N.N."/>
            <person name="Kyrpides N.C."/>
            <person name="Shapiro N."/>
            <person name="Eloe-Fadrosh E.A."/>
            <person name="Pietrasiak N."/>
        </authorList>
    </citation>
    <scope>NUCLEOTIDE SEQUENCE</scope>
    <source>
        <strain evidence="3">UHER 2000/2452</strain>
    </source>
</reference>
<dbReference type="Pfam" id="PF01979">
    <property type="entry name" value="Amidohydro_1"/>
    <property type="match status" value="1"/>
</dbReference>